<evidence type="ECO:0000313" key="5">
    <source>
        <dbReference type="Proteomes" id="UP001597079"/>
    </source>
</evidence>
<proteinExistence type="predicted"/>
<dbReference type="InterPro" id="IPR001647">
    <property type="entry name" value="HTH_TetR"/>
</dbReference>
<dbReference type="EMBL" id="JBHUCX010000044">
    <property type="protein sequence ID" value="MFD1676153.1"/>
    <property type="molecule type" value="Genomic_DNA"/>
</dbReference>
<organism evidence="4 5">
    <name type="scientific">Alicyclobacillus fodiniaquatilis</name>
    <dbReference type="NCBI Taxonomy" id="1661150"/>
    <lineage>
        <taxon>Bacteria</taxon>
        <taxon>Bacillati</taxon>
        <taxon>Bacillota</taxon>
        <taxon>Bacilli</taxon>
        <taxon>Bacillales</taxon>
        <taxon>Alicyclobacillaceae</taxon>
        <taxon>Alicyclobacillus</taxon>
    </lineage>
</organism>
<dbReference type="SUPFAM" id="SSF46689">
    <property type="entry name" value="Homeodomain-like"/>
    <property type="match status" value="1"/>
</dbReference>
<dbReference type="PROSITE" id="PS50977">
    <property type="entry name" value="HTH_TETR_2"/>
    <property type="match status" value="1"/>
</dbReference>
<dbReference type="RefSeq" id="WP_377944044.1">
    <property type="nucleotide sequence ID" value="NZ_JBHUCX010000044.1"/>
</dbReference>
<comment type="caution">
    <text evidence="4">The sequence shown here is derived from an EMBL/GenBank/DDBJ whole genome shotgun (WGS) entry which is preliminary data.</text>
</comment>
<dbReference type="InterPro" id="IPR039536">
    <property type="entry name" value="TetR_C_Proteobacteria"/>
</dbReference>
<protein>
    <submittedName>
        <fullName evidence="4">TetR/AcrR family transcriptional regulator</fullName>
    </submittedName>
</protein>
<dbReference type="InterPro" id="IPR009057">
    <property type="entry name" value="Homeodomain-like_sf"/>
</dbReference>
<dbReference type="Proteomes" id="UP001597079">
    <property type="component" value="Unassembled WGS sequence"/>
</dbReference>
<dbReference type="Pfam" id="PF00440">
    <property type="entry name" value="TetR_N"/>
    <property type="match status" value="1"/>
</dbReference>
<dbReference type="PANTHER" id="PTHR30055">
    <property type="entry name" value="HTH-TYPE TRANSCRIPTIONAL REGULATOR RUTR"/>
    <property type="match status" value="1"/>
</dbReference>
<dbReference type="InterPro" id="IPR036271">
    <property type="entry name" value="Tet_transcr_reg_TetR-rel_C_sf"/>
</dbReference>
<evidence type="ECO:0000313" key="4">
    <source>
        <dbReference type="EMBL" id="MFD1676153.1"/>
    </source>
</evidence>
<reference evidence="5" key="1">
    <citation type="journal article" date="2019" name="Int. J. Syst. Evol. Microbiol.">
        <title>The Global Catalogue of Microorganisms (GCM) 10K type strain sequencing project: providing services to taxonomists for standard genome sequencing and annotation.</title>
        <authorList>
            <consortium name="The Broad Institute Genomics Platform"/>
            <consortium name="The Broad Institute Genome Sequencing Center for Infectious Disease"/>
            <person name="Wu L."/>
            <person name="Ma J."/>
        </authorList>
    </citation>
    <scope>NUCLEOTIDE SEQUENCE [LARGE SCALE GENOMIC DNA]</scope>
    <source>
        <strain evidence="5">CGMCC 1.12286</strain>
    </source>
</reference>
<feature type="DNA-binding region" description="H-T-H motif" evidence="2">
    <location>
        <begin position="17"/>
        <end position="36"/>
    </location>
</feature>
<evidence type="ECO:0000259" key="3">
    <source>
        <dbReference type="PROSITE" id="PS50977"/>
    </source>
</evidence>
<sequence>MEASVKLFSERGYRHTTTKMIADSAGVNEVTLFRQFGSKEGIVKGIIESRSTGRREVEFVLNQGSTGEIYQDLLAAAKIQYKYIAENINLIVTLVQEHSTGDISQLVAQLPRNGKQILKTYFERMQAEGVMKKIDTEQAALLFLTPNFGLAFLKVVLGDAVTDIAPDKYIEEMVKNFVIEYFI</sequence>
<feature type="domain" description="HTH tetR-type" evidence="3">
    <location>
        <begin position="1"/>
        <end position="54"/>
    </location>
</feature>
<accession>A0ABW4JJJ8</accession>
<gene>
    <name evidence="4" type="ORF">ACFSB2_15720</name>
</gene>
<dbReference type="PANTHER" id="PTHR30055:SF226">
    <property type="entry name" value="HTH-TYPE TRANSCRIPTIONAL REGULATOR PKSA"/>
    <property type="match status" value="1"/>
</dbReference>
<dbReference type="InterPro" id="IPR050109">
    <property type="entry name" value="HTH-type_TetR-like_transc_reg"/>
</dbReference>
<dbReference type="SUPFAM" id="SSF48498">
    <property type="entry name" value="Tetracyclin repressor-like, C-terminal domain"/>
    <property type="match status" value="1"/>
</dbReference>
<keyword evidence="5" id="KW-1185">Reference proteome</keyword>
<dbReference type="Gene3D" id="1.10.357.10">
    <property type="entry name" value="Tetracycline Repressor, domain 2"/>
    <property type="match status" value="1"/>
</dbReference>
<keyword evidence="1 2" id="KW-0238">DNA-binding</keyword>
<evidence type="ECO:0000256" key="1">
    <source>
        <dbReference type="ARBA" id="ARBA00023125"/>
    </source>
</evidence>
<evidence type="ECO:0000256" key="2">
    <source>
        <dbReference type="PROSITE-ProRule" id="PRU00335"/>
    </source>
</evidence>
<dbReference type="Pfam" id="PF14246">
    <property type="entry name" value="TetR_C_7"/>
    <property type="match status" value="1"/>
</dbReference>
<name>A0ABW4JJJ8_9BACL</name>